<keyword evidence="4" id="KW-0547">Nucleotide-binding</keyword>
<dbReference type="EMBL" id="MF678601">
    <property type="protein sequence ID" value="ASW27084.1"/>
    <property type="molecule type" value="Genomic_DNA"/>
</dbReference>
<evidence type="ECO:0000313" key="7">
    <source>
        <dbReference type="EMBL" id="ASW27084.1"/>
    </source>
</evidence>
<evidence type="ECO:0000256" key="4">
    <source>
        <dbReference type="ARBA" id="ARBA00022741"/>
    </source>
</evidence>
<keyword evidence="3 7" id="KW-0808">Transferase</keyword>
<keyword evidence="5 7" id="KW-0418">Kinase</keyword>
<evidence type="ECO:0000256" key="1">
    <source>
        <dbReference type="ARBA" id="ARBA00022518"/>
    </source>
</evidence>
<dbReference type="HAMAP" id="MF_04029">
    <property type="entry name" value="HSV_KITH"/>
    <property type="match status" value="1"/>
</dbReference>
<dbReference type="GO" id="GO:0004797">
    <property type="term" value="F:thymidine kinase activity"/>
    <property type="evidence" value="ECO:0007669"/>
    <property type="project" value="UniProtKB-EC"/>
</dbReference>
<dbReference type="Proteomes" id="UP000297205">
    <property type="component" value="Segment"/>
</dbReference>
<keyword evidence="2" id="KW-0237">DNA synthesis</keyword>
<proteinExistence type="inferred from homology"/>
<dbReference type="EC" id="2.7.1.21" evidence="7"/>
<dbReference type="RefSeq" id="YP_010084968.1">
    <property type="nucleotide sequence ID" value="NC_055166.1"/>
</dbReference>
<evidence type="ECO:0000256" key="6">
    <source>
        <dbReference type="ARBA" id="ARBA00022840"/>
    </source>
</evidence>
<gene>
    <name evidence="7" type="primary">UL23</name>
</gene>
<sequence>MAAGERHLLRRVYLDGSYGVGKTTACRLLAADQWEERVVYFPEPMSYWRTMFGTDALRGIWSLATRRRRREITEADAGHLTAYYQSRFAAPYLILHAKTAGEWGSLAARGPAERVTTVLFDRHPVAACVCFPFARYVLKEIDVAELLGLMSTLPAEPPGTNLIVCSLTLEEQSARVSARARDGERQHAPLATTLHNVYTLLVNTIRFVANGDAWREGWPQLNWSDDTARAILACPNTNQVKLRPDLADTLFAPLKTAPLCDRDGALFSVHAWALDALAEKLRGINVLTMDMAGTPKACVAAVREMYPIMLTTATTDASLAALKDAARDFASEMAA</sequence>
<organism evidence="7">
    <name type="scientific">Beluga whale alphaherpesvirus 1</name>
    <dbReference type="NCBI Taxonomy" id="1434720"/>
    <lineage>
        <taxon>Viruses</taxon>
        <taxon>Duplodnaviria</taxon>
        <taxon>Heunggongvirae</taxon>
        <taxon>Peploviricota</taxon>
        <taxon>Herviviricetes</taxon>
        <taxon>Herpesvirales</taxon>
        <taxon>Orthoherpesviridae</taxon>
        <taxon>Alphaherpesvirinae</taxon>
        <taxon>Varicellovirus</taxon>
        <taxon>Varicellovirus monodontidalpha1</taxon>
        <taxon>Monodontid alphaherpesvirus 1</taxon>
    </lineage>
</organism>
<name>A0A286MM58_9ALPH</name>
<dbReference type="SUPFAM" id="SSF52540">
    <property type="entry name" value="P-loop containing nucleoside triphosphate hydrolases"/>
    <property type="match status" value="1"/>
</dbReference>
<keyword evidence="6" id="KW-0067">ATP-binding</keyword>
<dbReference type="InterPro" id="IPR001889">
    <property type="entry name" value="Herpes_TK"/>
</dbReference>
<dbReference type="GO" id="GO:0071897">
    <property type="term" value="P:DNA biosynthetic process"/>
    <property type="evidence" value="ECO:0007669"/>
    <property type="project" value="UniProtKB-KW"/>
</dbReference>
<evidence type="ECO:0000313" key="8">
    <source>
        <dbReference type="Proteomes" id="UP000297205"/>
    </source>
</evidence>
<evidence type="ECO:0000256" key="3">
    <source>
        <dbReference type="ARBA" id="ARBA00022679"/>
    </source>
</evidence>
<keyword evidence="8" id="KW-1185">Reference proteome</keyword>
<accession>A0A286MM58</accession>
<dbReference type="InterPro" id="IPR027417">
    <property type="entry name" value="P-loop_NTPase"/>
</dbReference>
<dbReference type="Gene3D" id="3.40.50.300">
    <property type="entry name" value="P-loop containing nucleotide triphosphate hydrolases"/>
    <property type="match status" value="1"/>
</dbReference>
<keyword evidence="1" id="KW-0244">Early protein</keyword>
<dbReference type="GeneID" id="65099987"/>
<evidence type="ECO:0000256" key="5">
    <source>
        <dbReference type="ARBA" id="ARBA00022777"/>
    </source>
</evidence>
<dbReference type="GO" id="GO:0006230">
    <property type="term" value="P:TMP biosynthetic process"/>
    <property type="evidence" value="ECO:0007669"/>
    <property type="project" value="InterPro"/>
</dbReference>
<dbReference type="GO" id="GO:0005524">
    <property type="term" value="F:ATP binding"/>
    <property type="evidence" value="ECO:0007669"/>
    <property type="project" value="UniProtKB-KW"/>
</dbReference>
<dbReference type="Pfam" id="PF00693">
    <property type="entry name" value="Herpes_TK"/>
    <property type="match status" value="1"/>
</dbReference>
<reference evidence="7" key="1">
    <citation type="submission" date="2017-08" db="EMBL/GenBank/DDBJ databases">
        <title>Genome sequence of an alphaherpesvirus from a beluga whale (Delphinapterus leucas).</title>
        <authorList>
            <person name="Davison A.J."/>
            <person name="Nielsen O."/>
            <person name="Subramaniam K."/>
            <person name="Jacob J.M."/>
            <person name="Romero C.H."/>
            <person name="Burek-Huntington K.A."/>
            <person name="Waltzek T.B."/>
        </authorList>
    </citation>
    <scope>NUCLEOTIDE SEQUENCE [LARGE SCALE GENOMIC DNA]</scope>
    <source>
        <strain evidence="7">LN3131-1</strain>
    </source>
</reference>
<dbReference type="KEGG" id="vg:65099987"/>
<protein>
    <submittedName>
        <fullName evidence="7">Thymidine kinase</fullName>
        <ecNumber evidence="7">2.7.1.21</ecNumber>
    </submittedName>
</protein>
<evidence type="ECO:0000256" key="2">
    <source>
        <dbReference type="ARBA" id="ARBA00022634"/>
    </source>
</evidence>